<dbReference type="Gene3D" id="3.30.300.30">
    <property type="match status" value="1"/>
</dbReference>
<feature type="domain" description="AMP-dependent synthetase/ligase" evidence="3">
    <location>
        <begin position="41"/>
        <end position="411"/>
    </location>
</feature>
<dbReference type="Gene3D" id="3.40.50.12780">
    <property type="entry name" value="N-terminal domain of ligase-like"/>
    <property type="match status" value="1"/>
</dbReference>
<gene>
    <name evidence="5" type="ORF">MMAN_22840</name>
</gene>
<dbReference type="EMBL" id="AP022590">
    <property type="protein sequence ID" value="BBY38150.1"/>
    <property type="molecule type" value="Genomic_DNA"/>
</dbReference>
<feature type="domain" description="AMP-binding enzyme C-terminal" evidence="4">
    <location>
        <begin position="464"/>
        <end position="543"/>
    </location>
</feature>
<dbReference type="InterPro" id="IPR020845">
    <property type="entry name" value="AMP-binding_CS"/>
</dbReference>
<dbReference type="Proteomes" id="UP000465812">
    <property type="component" value="Chromosome"/>
</dbReference>
<protein>
    <submittedName>
        <fullName evidence="5">2,3-dihydroxybenzoate-AMP ligase</fullName>
    </submittedName>
</protein>
<reference evidence="5 6" key="1">
    <citation type="journal article" date="2019" name="Emerg. Microbes Infect.">
        <title>Comprehensive subspecies identification of 175 nontuberculous mycobacteria species based on 7547 genomic profiles.</title>
        <authorList>
            <person name="Matsumoto Y."/>
            <person name="Kinjo T."/>
            <person name="Motooka D."/>
            <person name="Nabeya D."/>
            <person name="Jung N."/>
            <person name="Uechi K."/>
            <person name="Horii T."/>
            <person name="Iida T."/>
            <person name="Fujita J."/>
            <person name="Nakamura S."/>
        </authorList>
    </citation>
    <scope>NUCLEOTIDE SEQUENCE [LARGE SCALE GENOMIC DNA]</scope>
    <source>
        <strain evidence="5 6">JCM 18113</strain>
    </source>
</reference>
<dbReference type="InterPro" id="IPR045851">
    <property type="entry name" value="AMP-bd_C_sf"/>
</dbReference>
<sequence length="564" mass="61634">MTATKLRTDVERVMRAYGAEADRYREAGEWGDQTIVEVLRGHAERRPTARAVATVDGSLTYAELDRWSDALALGLVDAGLQPGDPVIFQMGNELEAVVAFYGVLKAGLVPVCSIPNHRLHEVSHIAMATGARAHIFQADYRAYDLAGLSSELADRCADIVVRVVTRGESSPGIWSLDELTDGVDLDRARAVVGEIQRQVSPEDVALFQLSGGTTGVPKVIPHSHAAYLSIAARWSRNFGWNEDTVTLHFLPVMHHAGLGTVLVPTHFVGGTVVLGRSVDAELLVSLIERYRVTWMHFNMAAFRPLMEYSARVDCDFSSIQHFMWVFVRPEMSAQAEKMLGATAIGSFGAGEGVHLSARPDDPPEIRRHTAGSTIGAHDEVVVRDPDSAEPVSDGVVGELTFRGPSVIRSYLSEEHSATAFTSDGFYRSGDLGHVETIAGRRCYVVDGRLKDQISRGGEKVMAPELELLLHDHPEVREVAAIGMPDPALGERICVAVVAEVPGVDPEELRKRLVEHLDKRGVAKFKWPERVVLVDELPKTGVGKVQKDVLRSWIESGSGPTKVRN</sequence>
<dbReference type="PROSITE" id="PS00455">
    <property type="entry name" value="AMP_BINDING"/>
    <property type="match status" value="1"/>
</dbReference>
<dbReference type="InterPro" id="IPR025110">
    <property type="entry name" value="AMP-bd_C"/>
</dbReference>
<evidence type="ECO:0000259" key="4">
    <source>
        <dbReference type="Pfam" id="PF13193"/>
    </source>
</evidence>
<evidence type="ECO:0000313" key="6">
    <source>
        <dbReference type="Proteomes" id="UP000465812"/>
    </source>
</evidence>
<accession>A0ABM7JRM8</accession>
<organism evidence="5 6">
    <name type="scientific">Mycobacterium mantenii</name>
    <dbReference type="NCBI Taxonomy" id="560555"/>
    <lineage>
        <taxon>Bacteria</taxon>
        <taxon>Bacillati</taxon>
        <taxon>Actinomycetota</taxon>
        <taxon>Actinomycetes</taxon>
        <taxon>Mycobacteriales</taxon>
        <taxon>Mycobacteriaceae</taxon>
        <taxon>Mycobacterium</taxon>
        <taxon>Mycobacterium avium complex (MAC)</taxon>
    </lineage>
</organism>
<proteinExistence type="inferred from homology"/>
<dbReference type="InterPro" id="IPR042099">
    <property type="entry name" value="ANL_N_sf"/>
</dbReference>
<dbReference type="GO" id="GO:0016874">
    <property type="term" value="F:ligase activity"/>
    <property type="evidence" value="ECO:0007669"/>
    <property type="project" value="UniProtKB-KW"/>
</dbReference>
<evidence type="ECO:0000256" key="1">
    <source>
        <dbReference type="ARBA" id="ARBA00006432"/>
    </source>
</evidence>
<evidence type="ECO:0000313" key="5">
    <source>
        <dbReference type="EMBL" id="BBY38150.1"/>
    </source>
</evidence>
<keyword evidence="6" id="KW-1185">Reference proteome</keyword>
<dbReference type="InterPro" id="IPR000873">
    <property type="entry name" value="AMP-dep_synth/lig_dom"/>
</dbReference>
<dbReference type="Pfam" id="PF13193">
    <property type="entry name" value="AMP-binding_C"/>
    <property type="match status" value="1"/>
</dbReference>
<evidence type="ECO:0000259" key="3">
    <source>
        <dbReference type="Pfam" id="PF00501"/>
    </source>
</evidence>
<dbReference type="Pfam" id="PF00501">
    <property type="entry name" value="AMP-binding"/>
    <property type="match status" value="1"/>
</dbReference>
<keyword evidence="2 5" id="KW-0436">Ligase</keyword>
<dbReference type="SUPFAM" id="SSF56801">
    <property type="entry name" value="Acetyl-CoA synthetase-like"/>
    <property type="match status" value="1"/>
</dbReference>
<evidence type="ECO:0000256" key="2">
    <source>
        <dbReference type="ARBA" id="ARBA00022598"/>
    </source>
</evidence>
<name>A0ABM7JRM8_MYCNT</name>
<comment type="similarity">
    <text evidence="1">Belongs to the ATP-dependent AMP-binding enzyme family.</text>
</comment>
<dbReference type="PANTHER" id="PTHR43201:SF5">
    <property type="entry name" value="MEDIUM-CHAIN ACYL-COA LIGASE ACSF2, MITOCHONDRIAL"/>
    <property type="match status" value="1"/>
</dbReference>
<dbReference type="PANTHER" id="PTHR43201">
    <property type="entry name" value="ACYL-COA SYNTHETASE"/>
    <property type="match status" value="1"/>
</dbReference>